<evidence type="ECO:0000256" key="1">
    <source>
        <dbReference type="ARBA" id="ARBA00023125"/>
    </source>
</evidence>
<organism evidence="5 6">
    <name type="scientific">Dactylosporangium roseum</name>
    <dbReference type="NCBI Taxonomy" id="47989"/>
    <lineage>
        <taxon>Bacteria</taxon>
        <taxon>Bacillati</taxon>
        <taxon>Actinomycetota</taxon>
        <taxon>Actinomycetes</taxon>
        <taxon>Micromonosporales</taxon>
        <taxon>Micromonosporaceae</taxon>
        <taxon>Dactylosporangium</taxon>
    </lineage>
</organism>
<feature type="domain" description="Lsr2 dimerization" evidence="3">
    <location>
        <begin position="1"/>
        <end position="58"/>
    </location>
</feature>
<dbReference type="EMBL" id="CP073721">
    <property type="protein sequence ID" value="UWZ33733.1"/>
    <property type="molecule type" value="Genomic_DNA"/>
</dbReference>
<evidence type="ECO:0000256" key="2">
    <source>
        <dbReference type="SAM" id="MobiDB-lite"/>
    </source>
</evidence>
<feature type="domain" description="Lsr2 DNA-binding" evidence="4">
    <location>
        <begin position="78"/>
        <end position="113"/>
    </location>
</feature>
<evidence type="ECO:0000313" key="6">
    <source>
        <dbReference type="Proteomes" id="UP001058271"/>
    </source>
</evidence>
<reference evidence="5" key="1">
    <citation type="submission" date="2021-04" db="EMBL/GenBank/DDBJ databases">
        <title>Biosynthetic gene clusters of Dactylosporangioum roseum.</title>
        <authorList>
            <person name="Hartkoorn R.C."/>
            <person name="Beaudoing E."/>
            <person name="Hot D."/>
            <person name="Moureu S."/>
        </authorList>
    </citation>
    <scope>NUCLEOTIDE SEQUENCE</scope>
    <source>
        <strain evidence="5">NRRL B-16295</strain>
    </source>
</reference>
<sequence>MAKRVIQELIDDLDGKPADGSVTFGLDGVQYSIDLSKKNAEKLRAALKPYISAGTKVGRGMTGGARGAAGRPRGSRGDRDQNRAIREWAVGAGYQVSERGRIKQEIVDQFHAANGR</sequence>
<dbReference type="Pfam" id="PF23359">
    <property type="entry name" value="Lsr2_DNA-bd"/>
    <property type="match status" value="1"/>
</dbReference>
<proteinExistence type="predicted"/>
<dbReference type="Gene3D" id="3.30.60.230">
    <property type="entry name" value="Lsr2, dimerization domain"/>
    <property type="match status" value="1"/>
</dbReference>
<dbReference type="InterPro" id="IPR042261">
    <property type="entry name" value="Lsr2-like_dimerization"/>
</dbReference>
<evidence type="ECO:0000313" key="5">
    <source>
        <dbReference type="EMBL" id="UWZ33733.1"/>
    </source>
</evidence>
<dbReference type="Gene3D" id="4.10.320.10">
    <property type="entry name" value="E3-binding domain"/>
    <property type="match status" value="1"/>
</dbReference>
<keyword evidence="6" id="KW-1185">Reference proteome</keyword>
<accession>A0ABY5YXZ2</accession>
<name>A0ABY5YXZ2_9ACTN</name>
<dbReference type="InterPro" id="IPR055370">
    <property type="entry name" value="Lsr2_DNA-bd"/>
</dbReference>
<dbReference type="InterPro" id="IPR036625">
    <property type="entry name" value="E3-bd_dom_sf"/>
</dbReference>
<dbReference type="Pfam" id="PF11774">
    <property type="entry name" value="Lsr2"/>
    <property type="match status" value="1"/>
</dbReference>
<dbReference type="RefSeq" id="WP_260722999.1">
    <property type="nucleotide sequence ID" value="NZ_BAAABS010000057.1"/>
</dbReference>
<feature type="region of interest" description="Disordered" evidence="2">
    <location>
        <begin position="58"/>
        <end position="82"/>
    </location>
</feature>
<dbReference type="Proteomes" id="UP001058271">
    <property type="component" value="Chromosome"/>
</dbReference>
<dbReference type="InterPro" id="IPR024412">
    <property type="entry name" value="Lsr2_dim_dom"/>
</dbReference>
<protein>
    <submittedName>
        <fullName evidence="5">Lsr2 family protein</fullName>
    </submittedName>
</protein>
<evidence type="ECO:0000259" key="3">
    <source>
        <dbReference type="Pfam" id="PF11774"/>
    </source>
</evidence>
<gene>
    <name evidence="5" type="ORF">Drose_20835</name>
</gene>
<keyword evidence="1" id="KW-0238">DNA-binding</keyword>
<evidence type="ECO:0000259" key="4">
    <source>
        <dbReference type="Pfam" id="PF23359"/>
    </source>
</evidence>